<feature type="transmembrane region" description="Helical" evidence="1">
    <location>
        <begin position="99"/>
        <end position="122"/>
    </location>
</feature>
<feature type="transmembrane region" description="Helical" evidence="1">
    <location>
        <begin position="28"/>
        <end position="53"/>
    </location>
</feature>
<organism evidence="2 3">
    <name type="scientific">Lecanosticta acicola</name>
    <dbReference type="NCBI Taxonomy" id="111012"/>
    <lineage>
        <taxon>Eukaryota</taxon>
        <taxon>Fungi</taxon>
        <taxon>Dikarya</taxon>
        <taxon>Ascomycota</taxon>
        <taxon>Pezizomycotina</taxon>
        <taxon>Dothideomycetes</taxon>
        <taxon>Dothideomycetidae</taxon>
        <taxon>Mycosphaerellales</taxon>
        <taxon>Mycosphaerellaceae</taxon>
        <taxon>Lecanosticta</taxon>
    </lineage>
</organism>
<keyword evidence="1" id="KW-0812">Transmembrane</keyword>
<feature type="transmembrane region" description="Helical" evidence="1">
    <location>
        <begin position="65"/>
        <end position="87"/>
    </location>
</feature>
<keyword evidence="1" id="KW-0472">Membrane</keyword>
<dbReference type="AlphaFoldDB" id="A0AAI9E866"/>
<accession>A0AAI9E866</accession>
<evidence type="ECO:0000313" key="3">
    <source>
        <dbReference type="Proteomes" id="UP001296104"/>
    </source>
</evidence>
<name>A0AAI9E866_9PEZI</name>
<gene>
    <name evidence="2" type="ORF">LECACI_7A003634</name>
</gene>
<dbReference type="EMBL" id="CAVMBE010000018">
    <property type="protein sequence ID" value="CAK3973481.1"/>
    <property type="molecule type" value="Genomic_DNA"/>
</dbReference>
<proteinExistence type="predicted"/>
<reference evidence="2" key="1">
    <citation type="submission" date="2023-11" db="EMBL/GenBank/DDBJ databases">
        <authorList>
            <person name="Alioto T."/>
            <person name="Alioto T."/>
            <person name="Gomez Garrido J."/>
        </authorList>
    </citation>
    <scope>NUCLEOTIDE SEQUENCE</scope>
</reference>
<comment type="caution">
    <text evidence="2">The sequence shown here is derived from an EMBL/GenBank/DDBJ whole genome shotgun (WGS) entry which is preliminary data.</text>
</comment>
<protein>
    <submittedName>
        <fullName evidence="2">Uncharacterized protein</fullName>
    </submittedName>
</protein>
<keyword evidence="1" id="KW-1133">Transmembrane helix</keyword>
<dbReference type="Proteomes" id="UP001296104">
    <property type="component" value="Unassembled WGS sequence"/>
</dbReference>
<sequence>MLRLKLPEFDNAEDDNPLYTVVFSILHYIRYLIPILASFSPSAAAIIAGVGLTAHDHQMQTCKHLFNGLFLLFIGMVAGYTNFWLVVQAQEIDGEYVDLLWGCLVGGSISLVIVVLPLVVALGEYFGELQAGSREVWYEEGSWDEGTESVGSAWTGRTLVDSEGDERSLRSQDDRRYYGA</sequence>
<evidence type="ECO:0000256" key="1">
    <source>
        <dbReference type="SAM" id="Phobius"/>
    </source>
</evidence>
<keyword evidence="3" id="KW-1185">Reference proteome</keyword>
<evidence type="ECO:0000313" key="2">
    <source>
        <dbReference type="EMBL" id="CAK3973481.1"/>
    </source>
</evidence>